<feature type="transmembrane region" description="Helical" evidence="1">
    <location>
        <begin position="856"/>
        <end position="873"/>
    </location>
</feature>
<proteinExistence type="predicted"/>
<name>A0A517SGG0_9PLAN</name>
<evidence type="ECO:0000256" key="1">
    <source>
        <dbReference type="SAM" id="Phobius"/>
    </source>
</evidence>
<evidence type="ECO:0000313" key="2">
    <source>
        <dbReference type="EMBL" id="QDT55216.1"/>
    </source>
</evidence>
<organism evidence="2 3">
    <name type="scientific">Caulifigura coniformis</name>
    <dbReference type="NCBI Taxonomy" id="2527983"/>
    <lineage>
        <taxon>Bacteria</taxon>
        <taxon>Pseudomonadati</taxon>
        <taxon>Planctomycetota</taxon>
        <taxon>Planctomycetia</taxon>
        <taxon>Planctomycetales</taxon>
        <taxon>Planctomycetaceae</taxon>
        <taxon>Caulifigura</taxon>
    </lineage>
</organism>
<keyword evidence="1" id="KW-0472">Membrane</keyword>
<feature type="transmembrane region" description="Helical" evidence="1">
    <location>
        <begin position="809"/>
        <end position="825"/>
    </location>
</feature>
<feature type="transmembrane region" description="Helical" evidence="1">
    <location>
        <begin position="1931"/>
        <end position="1960"/>
    </location>
</feature>
<accession>A0A517SGG0</accession>
<feature type="transmembrane region" description="Helical" evidence="1">
    <location>
        <begin position="894"/>
        <end position="914"/>
    </location>
</feature>
<sequence length="1977" mass="212539">MSSASSGSSMRLRVAPFMAGLLASLCVSWAAVATAIEPLHPMAVDEASVRLPDGWASIDRATFDAYAASLASGRIGRAAGGLNRAHYTLRLMPDDSLVGEASGTMRLSDEPAILSLGRPSFAVSNLELDGQQAVWGSDSAGSTCLLCPSDGAEIRFQCSQQGLRRGDSLEFSLDWLTSVATRVELKVPAGLQAETQGLLKTSTVNEPDGTVTLTCEAGARSNCTIRFLPRLKATAARFGMDLRQTLSATSTRVLVQSAVGILSSSAGPAVAEVEVPDGFTLLRAAIGGDERLPLEHPVGQAGLVRIPLGDLAVGQRVDLRLVMERPADWSQPLSVSRIVPRNGLLLREEVVLQFEKPLEIMHVEAPDYELVALAVEPAREAWTYRGTSGNGTLLVTARAPAAEWSAEYFVKRRQNGPRTEVLTLVDLKSIRSPLFEFDIDVLKPWKIVSVSAPDAVGNPASLTFRPLEESETAVRYRILLRAPATPQRGSLVTIAMATQSNTADSSLPRPVAVPRHGGGDAYLLLTRPDELATPPAELGPEIALNSLRPGLRSNAFFEPVRLGAATIHRGASSHAIDQFRQPPRPGARVNQPHEVVPQQLLKDALAVVELQTVVDSATRATTHRAQVVFDSAVDLSGASIGFDGEWSLIEVLGDGAPVSASPVGQDLRFPETSRTVRELVIRYSTPTAGESIPRRDRVPWPQVPSHVQRWNWRIETPTDRRVTAIDAPFEFVGGMRRPSVRERLLAPLSRPSGAPIFNPFNGDAWRELWEPTTLSQRFESNDSSLISVAGESYPGATTMVSWSERLLDGLNWSLMIGGMLAVAMLRRYRRGTFRFVAAVSAIAATSAWLLPPPFGAMAGATLCGFLIAGCLPRRLVTPWPGSVARSTGTPVPRFVGVTGVAIVCGLSSMVVAMAQVQSSRPNVLLPQNDGLPTSTAFVSEAVASDIGAWQRDRLGPSFLLRSARYDLAVDESEVASASVEFNLVIPRPDATRSVQIPFEGLTFRGPDAVQIDGQPAHFVPTADGAGLILSLPESPDAVPGEPASHVVQMQASLRVPAGGLKREFALMIPRCAAAVGAINSSAGPIRDLRSSARGRTQGDAGSVTCALGATGRWHARWRGTESPERSTLDSTVTARAESVVTAEPLTLLVQTRLIFETPELADPFASARLELELPQGSIVASVVGQTLAHWRTRTDGERLRLLLDFTSPPIVGQSVDFQFELPVQPAAEIEIPPIPLLPPPRLSNHQFAFVTSPDFQLQMISKPDPESGVWAIEPSEASFSLRKDRGLPIPGAALELDRPLPLAFMLSRRSTGRTAELEQSLVSAGSSVAWTGTARIETSVRPGFLYEFRIDPAIEITSASVVERDVERLSRFIREGDRLLLVVGDDRLGTKNVRLAGKLHLEAGTISPVPRFDLANTIISRREIVVTSSTDQLLQVRRSSAASPLVSSGDTEWEPQVPSSRRLALTGRESDFEMRWINPASPLKLVEFLTLPADGSAECSIEWQLESSQQLPATIAINAPASTRIDESSDFTEEGRRMLPDDRVRIELQSKSSRLPSARVLMTSPMQQSIDRSGALPRLIDLSVAPETYLAVPRSLVPSCDVPGDFLDELPANAPAMWAAPFTTRHLLVFALSGTDWRVSSSTEAEIVGQATAEIVTFDASEKIHGQTRLTISPSRVGILRFEPASGGALKAVRASTGALLEPAGDGVWELLLRPSQPVAVVSEWTAPPGQGGAPGLPPGPLTRGLELQVTYLARVPSGEATRWSPEVLERPAGAELLVAARLENLLSAAGRLPIGVTPPTWLREELLALGQLGRNSPRLGRLAAQVESLIDSWSARTSAVTAPNSVAPASLLLTRSPEQVLADGMLIAAADPDAVVELPTGHSAWSISRRLFQGTFVSAWFIVWAFVVTKGGEWVARRQWADRLASHPGVALMSIGLLWWLFFTPSVFGALLAFAAALWELLCWSRNRSAGSPAAS</sequence>
<dbReference type="KEGG" id="ccos:Pan44_32580"/>
<keyword evidence="1" id="KW-1133">Transmembrane helix</keyword>
<dbReference type="RefSeq" id="WP_145030990.1">
    <property type="nucleotide sequence ID" value="NZ_CP036271.1"/>
</dbReference>
<keyword evidence="3" id="KW-1185">Reference proteome</keyword>
<reference evidence="2 3" key="1">
    <citation type="submission" date="2019-02" db="EMBL/GenBank/DDBJ databases">
        <title>Deep-cultivation of Planctomycetes and their phenomic and genomic characterization uncovers novel biology.</title>
        <authorList>
            <person name="Wiegand S."/>
            <person name="Jogler M."/>
            <person name="Boedeker C."/>
            <person name="Pinto D."/>
            <person name="Vollmers J."/>
            <person name="Rivas-Marin E."/>
            <person name="Kohn T."/>
            <person name="Peeters S.H."/>
            <person name="Heuer A."/>
            <person name="Rast P."/>
            <person name="Oberbeckmann S."/>
            <person name="Bunk B."/>
            <person name="Jeske O."/>
            <person name="Meyerdierks A."/>
            <person name="Storesund J.E."/>
            <person name="Kallscheuer N."/>
            <person name="Luecker S."/>
            <person name="Lage O.M."/>
            <person name="Pohl T."/>
            <person name="Merkel B.J."/>
            <person name="Hornburger P."/>
            <person name="Mueller R.-W."/>
            <person name="Bruemmer F."/>
            <person name="Labrenz M."/>
            <person name="Spormann A.M."/>
            <person name="Op den Camp H."/>
            <person name="Overmann J."/>
            <person name="Amann R."/>
            <person name="Jetten M.S.M."/>
            <person name="Mascher T."/>
            <person name="Medema M.H."/>
            <person name="Devos D.P."/>
            <person name="Kaster A.-K."/>
            <person name="Ovreas L."/>
            <person name="Rohde M."/>
            <person name="Galperin M.Y."/>
            <person name="Jogler C."/>
        </authorList>
    </citation>
    <scope>NUCLEOTIDE SEQUENCE [LARGE SCALE GENOMIC DNA]</scope>
    <source>
        <strain evidence="2 3">Pan44</strain>
    </source>
</reference>
<dbReference type="Proteomes" id="UP000315700">
    <property type="component" value="Chromosome"/>
</dbReference>
<feature type="transmembrane region" description="Helical" evidence="1">
    <location>
        <begin position="832"/>
        <end position="850"/>
    </location>
</feature>
<evidence type="ECO:0000313" key="3">
    <source>
        <dbReference type="Proteomes" id="UP000315700"/>
    </source>
</evidence>
<feature type="transmembrane region" description="Helical" evidence="1">
    <location>
        <begin position="1892"/>
        <end position="1910"/>
    </location>
</feature>
<dbReference type="InParanoid" id="A0A517SGG0"/>
<gene>
    <name evidence="2" type="ORF">Pan44_32580</name>
</gene>
<dbReference type="OrthoDB" id="207104at2"/>
<keyword evidence="1" id="KW-0812">Transmembrane</keyword>
<dbReference type="EMBL" id="CP036271">
    <property type="protein sequence ID" value="QDT55216.1"/>
    <property type="molecule type" value="Genomic_DNA"/>
</dbReference>
<protein>
    <submittedName>
        <fullName evidence="2">Uncharacterized protein</fullName>
    </submittedName>
</protein>